<reference evidence="3" key="2">
    <citation type="submission" date="2020-11" db="EMBL/GenBank/DDBJ databases">
        <title>Whole genome sequencing of Colletotrichum sp.</title>
        <authorList>
            <person name="Li H."/>
        </authorList>
    </citation>
    <scope>NUCLEOTIDE SEQUENCE</scope>
    <source>
        <strain evidence="3">CkLH20</strain>
    </source>
</reference>
<sequence length="375" mass="43336">MTESRVTESQEISSAANKHTDESAEGGSSSETIPTFFQLQSGFFSALPLEIRQNIYRQLWIAAGSTQHVYKAGPSFLAPLSHCQCISDPNAEDIREIELTRILATPPLEPAEGQAGALTEEAAIQRDEINDWRLRNASVWCHHWACEEHPPVLRPVDGWIGDKDDDKKKQRVMVKEFSPFLSILLTCKRMHQEAIDSIYDAITFSFIGSDALSRFLATTSTESLLRITALHLVWSAPIESYMDPEDEEAMAAKMKWTDLWTAVAMKLPHLKDLQIWMYPQYARYPMPHEEWFLPLHQFKHVPRHDITLMWFMDPSLPDDGPLDFLEEAPFTYERVKPLLENPLHLNWRRLIGLFLDEPRYMPTRRQRKKRYAGRS</sequence>
<protein>
    <recommendedName>
        <fullName evidence="2">DUF7730 domain-containing protein</fullName>
    </recommendedName>
</protein>
<dbReference type="InterPro" id="IPR056632">
    <property type="entry name" value="DUF7730"/>
</dbReference>
<proteinExistence type="predicted"/>
<name>A0A9P6LFK5_9PEZI</name>
<evidence type="ECO:0000256" key="1">
    <source>
        <dbReference type="SAM" id="MobiDB-lite"/>
    </source>
</evidence>
<dbReference type="EMBL" id="JAATWM020000054">
    <property type="protein sequence ID" value="KAF9870452.1"/>
    <property type="molecule type" value="Genomic_DNA"/>
</dbReference>
<dbReference type="RefSeq" id="XP_038739913.1">
    <property type="nucleotide sequence ID" value="XM_038894833.1"/>
</dbReference>
<dbReference type="AlphaFoldDB" id="A0A9P6LFK5"/>
<feature type="domain" description="DUF7730" evidence="2">
    <location>
        <begin position="169"/>
        <end position="279"/>
    </location>
</feature>
<dbReference type="Proteomes" id="UP000781932">
    <property type="component" value="Unassembled WGS sequence"/>
</dbReference>
<dbReference type="Pfam" id="PF24864">
    <property type="entry name" value="DUF7730"/>
    <property type="match status" value="1"/>
</dbReference>
<comment type="caution">
    <text evidence="3">The sequence shown here is derived from an EMBL/GenBank/DDBJ whole genome shotgun (WGS) entry which is preliminary data.</text>
</comment>
<gene>
    <name evidence="3" type="ORF">CkaCkLH20_12119</name>
</gene>
<dbReference type="OrthoDB" id="4757095at2759"/>
<organism evidence="3 4">
    <name type="scientific">Colletotrichum karsti</name>
    <dbReference type="NCBI Taxonomy" id="1095194"/>
    <lineage>
        <taxon>Eukaryota</taxon>
        <taxon>Fungi</taxon>
        <taxon>Dikarya</taxon>
        <taxon>Ascomycota</taxon>
        <taxon>Pezizomycotina</taxon>
        <taxon>Sordariomycetes</taxon>
        <taxon>Hypocreomycetidae</taxon>
        <taxon>Glomerellales</taxon>
        <taxon>Glomerellaceae</taxon>
        <taxon>Colletotrichum</taxon>
        <taxon>Colletotrichum boninense species complex</taxon>
    </lineage>
</organism>
<reference evidence="3" key="1">
    <citation type="submission" date="2020-03" db="EMBL/GenBank/DDBJ databases">
        <authorList>
            <person name="He L."/>
        </authorList>
    </citation>
    <scope>NUCLEOTIDE SEQUENCE</scope>
    <source>
        <strain evidence="3">CkLH20</strain>
    </source>
</reference>
<feature type="region of interest" description="Disordered" evidence="1">
    <location>
        <begin position="1"/>
        <end position="31"/>
    </location>
</feature>
<dbReference type="GeneID" id="62167907"/>
<keyword evidence="4" id="KW-1185">Reference proteome</keyword>
<evidence type="ECO:0000259" key="2">
    <source>
        <dbReference type="Pfam" id="PF24864"/>
    </source>
</evidence>
<dbReference type="PANTHER" id="PTHR38790">
    <property type="entry name" value="2EXR DOMAIN-CONTAINING PROTEIN-RELATED"/>
    <property type="match status" value="1"/>
</dbReference>
<evidence type="ECO:0000313" key="3">
    <source>
        <dbReference type="EMBL" id="KAF9870452.1"/>
    </source>
</evidence>
<accession>A0A9P6LFK5</accession>
<evidence type="ECO:0000313" key="4">
    <source>
        <dbReference type="Proteomes" id="UP000781932"/>
    </source>
</evidence>